<evidence type="ECO:0000256" key="2">
    <source>
        <dbReference type="ARBA" id="ARBA00022801"/>
    </source>
</evidence>
<protein>
    <submittedName>
        <fullName evidence="3">ADP-ribosylglycohydrolase family protein</fullName>
    </submittedName>
</protein>
<dbReference type="InterPro" id="IPR005502">
    <property type="entry name" value="Ribosyl_crysJ1"/>
</dbReference>
<evidence type="ECO:0000313" key="4">
    <source>
        <dbReference type="Proteomes" id="UP001491691"/>
    </source>
</evidence>
<name>A0ABV1J114_9FIRM</name>
<reference evidence="3 4" key="1">
    <citation type="submission" date="2024-04" db="EMBL/GenBank/DDBJ databases">
        <title>Human intestinal bacterial collection.</title>
        <authorList>
            <person name="Pauvert C."/>
            <person name="Hitch T.C.A."/>
            <person name="Clavel T."/>
        </authorList>
    </citation>
    <scope>NUCLEOTIDE SEQUENCE [LARGE SCALE GENOMIC DNA]</scope>
    <source>
        <strain evidence="3 4">CLA-SR-H019</strain>
    </source>
</reference>
<dbReference type="Gene3D" id="1.10.4080.10">
    <property type="entry name" value="ADP-ribosylation/Crystallin J1"/>
    <property type="match status" value="1"/>
</dbReference>
<dbReference type="RefSeq" id="WP_349188726.1">
    <property type="nucleotide sequence ID" value="NZ_JBBNPP010000008.1"/>
</dbReference>
<dbReference type="InterPro" id="IPR050792">
    <property type="entry name" value="ADP-ribosylglycohydrolase"/>
</dbReference>
<dbReference type="PANTHER" id="PTHR16222">
    <property type="entry name" value="ADP-RIBOSYLGLYCOHYDROLASE"/>
    <property type="match status" value="1"/>
</dbReference>
<comment type="similarity">
    <text evidence="1">Belongs to the ADP-ribosylglycohydrolase family.</text>
</comment>
<dbReference type="Proteomes" id="UP001491691">
    <property type="component" value="Unassembled WGS sequence"/>
</dbReference>
<evidence type="ECO:0000256" key="1">
    <source>
        <dbReference type="ARBA" id="ARBA00010702"/>
    </source>
</evidence>
<keyword evidence="2" id="KW-0378">Hydrolase</keyword>
<comment type="caution">
    <text evidence="3">The sequence shown here is derived from an EMBL/GenBank/DDBJ whole genome shotgun (WGS) entry which is preliminary data.</text>
</comment>
<dbReference type="PANTHER" id="PTHR16222:SF24">
    <property type="entry name" value="ADP-RIBOSYLHYDROLASE ARH3"/>
    <property type="match status" value="1"/>
</dbReference>
<accession>A0ABV1J114</accession>
<sequence>MTKLKDAIYGFAVADALGVPFEFKERGSFVCCDCVGFGTWNKEAGTWSDDTSLTLATCKSIKNMGRVDTEDIRKNFKAWLFNDDFTADGKVFDVGGTTREALTLNRGMDDYYSNGNGSLMRILPLAFTDASDEEIEKVSAITHAHEISRKACIDYVHITRKLIAGEKLESLGLDDLKNKSEEEIKSTGFVLHTLEASLWCILNTNSYRDAVLKAVNLGDDTDTTAAVTGGLAGIIYGFDEIPRDWIDKLKNKDLIEECLF</sequence>
<keyword evidence="4" id="KW-1185">Reference proteome</keyword>
<proteinExistence type="inferred from homology"/>
<organism evidence="3 4">
    <name type="scientific">Peptoniphilus senegalensis</name>
    <dbReference type="NCBI Taxonomy" id="1465757"/>
    <lineage>
        <taxon>Bacteria</taxon>
        <taxon>Bacillati</taxon>
        <taxon>Bacillota</taxon>
        <taxon>Tissierellia</taxon>
        <taxon>Tissierellales</taxon>
        <taxon>Peptoniphilaceae</taxon>
        <taxon>Peptoniphilus</taxon>
    </lineage>
</organism>
<dbReference type="EMBL" id="JBBNPP010000008">
    <property type="protein sequence ID" value="MEQ3346838.1"/>
    <property type="molecule type" value="Genomic_DNA"/>
</dbReference>
<dbReference type="SUPFAM" id="SSF101478">
    <property type="entry name" value="ADP-ribosylglycohydrolase"/>
    <property type="match status" value="1"/>
</dbReference>
<dbReference type="Pfam" id="PF03747">
    <property type="entry name" value="ADP_ribosyl_GH"/>
    <property type="match status" value="2"/>
</dbReference>
<evidence type="ECO:0000313" key="3">
    <source>
        <dbReference type="EMBL" id="MEQ3346838.1"/>
    </source>
</evidence>
<gene>
    <name evidence="3" type="ORF">AAA073_05260</name>
</gene>
<dbReference type="InterPro" id="IPR036705">
    <property type="entry name" value="Ribosyl_crysJ1_sf"/>
</dbReference>